<sequence>MRVSFCTLGCRMNQFDTDLMRSRFIESGYTVVDFEEEADVYVVNTCTVTAGGDRSSRQAIYRARRRNPGALIVATGCYAQVKPQELASLGEVDLVVGNTHKGEILKLVEEALERRERKVVVGEIFRQKDLRNFGTVLYFEGTRPFLKVQEGCNRFCTFCVIPYARGKVRSADPERIREQVERIAEMGFQEVVLTGTQLSQYGWDRGTSLYSLLLSLLEVKGIEIFRLSSLHIDELEENLLNLITSEERIAPHFHLSLQSGSDRILKLMERGYTRGEFVRKVERILSGRPHSAIGTDVIVGFPTETEGDFRETLSLVEDIPFAYLHLFPYSDRPFTKASRMRGKVPERIKRERMDILRGIDLKKRRDFYEKNRGRKLRAVVLDGDRLLTENYIDLRRKTNRRPGEVIEVVV</sequence>
<dbReference type="PROSITE" id="PS51449">
    <property type="entry name" value="MTTASE_N"/>
    <property type="match status" value="1"/>
</dbReference>
<dbReference type="GO" id="GO:0051539">
    <property type="term" value="F:4 iron, 4 sulfur cluster binding"/>
    <property type="evidence" value="ECO:0007669"/>
    <property type="project" value="UniProtKB-KW"/>
</dbReference>
<keyword evidence="7" id="KW-0949">S-adenosyl-L-methionine</keyword>
<evidence type="ECO:0000256" key="11">
    <source>
        <dbReference type="ARBA" id="ARBA00023014"/>
    </source>
</evidence>
<evidence type="ECO:0000256" key="2">
    <source>
        <dbReference type="ARBA" id="ARBA00002399"/>
    </source>
</evidence>
<comment type="function">
    <text evidence="2">Catalyzes the methylthiolation of N6-threonylcarbamoyladenosine (t(6)A), leading to the formation of 2-methylthio-N6-threonylcarbamoyladenosine (ms(2)t(6)A) at position 37 in tRNAs that read codons beginning with adenine.</text>
</comment>
<comment type="similarity">
    <text evidence="14">Belongs to the methylthiotransferase family. MtaB subfamily.</text>
</comment>
<dbReference type="NCBIfam" id="TIGR00089">
    <property type="entry name" value="MiaB/RimO family radical SAM methylthiotransferase"/>
    <property type="match status" value="1"/>
</dbReference>
<evidence type="ECO:0000256" key="15">
    <source>
        <dbReference type="ARBA" id="ARBA00069898"/>
    </source>
</evidence>
<dbReference type="SFLD" id="SFLDG01061">
    <property type="entry name" value="methylthiotransferase"/>
    <property type="match status" value="1"/>
</dbReference>
<keyword evidence="6" id="KW-0808">Transferase</keyword>
<evidence type="ECO:0000259" key="16">
    <source>
        <dbReference type="PROSITE" id="PS51449"/>
    </source>
</evidence>
<feature type="domain" description="MTTase N-terminal" evidence="16">
    <location>
        <begin position="1"/>
        <end position="113"/>
    </location>
</feature>
<keyword evidence="4" id="KW-0004">4Fe-4S</keyword>
<keyword evidence="11" id="KW-0411">Iron-sulfur</keyword>
<feature type="domain" description="Radical SAM core" evidence="17">
    <location>
        <begin position="138"/>
        <end position="366"/>
    </location>
</feature>
<dbReference type="SUPFAM" id="SSF102114">
    <property type="entry name" value="Radical SAM enzymes"/>
    <property type="match status" value="1"/>
</dbReference>
<dbReference type="InterPro" id="IPR038135">
    <property type="entry name" value="Methylthiotransferase_N_sf"/>
</dbReference>
<comment type="cofactor">
    <cofactor evidence="1">
        <name>[4Fe-4S] cluster</name>
        <dbReference type="ChEBI" id="CHEBI:49883"/>
    </cofactor>
</comment>
<proteinExistence type="inferred from homology"/>
<keyword evidence="10" id="KW-0408">Iron</keyword>
<dbReference type="InterPro" id="IPR007197">
    <property type="entry name" value="rSAM"/>
</dbReference>
<dbReference type="NCBIfam" id="TIGR01579">
    <property type="entry name" value="MiaB-like-C"/>
    <property type="match status" value="1"/>
</dbReference>
<evidence type="ECO:0000256" key="5">
    <source>
        <dbReference type="ARBA" id="ARBA00022490"/>
    </source>
</evidence>
<accession>A0A7C5Q2Z8</accession>
<evidence type="ECO:0000313" key="18">
    <source>
        <dbReference type="EMBL" id="HHJ64774.1"/>
    </source>
</evidence>
<dbReference type="GO" id="GO:0046872">
    <property type="term" value="F:metal ion binding"/>
    <property type="evidence" value="ECO:0007669"/>
    <property type="project" value="UniProtKB-KW"/>
</dbReference>
<dbReference type="EC" id="2.8.4.5" evidence="3"/>
<keyword evidence="8" id="KW-0819">tRNA processing</keyword>
<dbReference type="InterPro" id="IPR013848">
    <property type="entry name" value="Methylthiotransferase_N"/>
</dbReference>
<dbReference type="InterPro" id="IPR005839">
    <property type="entry name" value="Methylthiotransferase"/>
</dbReference>
<evidence type="ECO:0000256" key="6">
    <source>
        <dbReference type="ARBA" id="ARBA00022679"/>
    </source>
</evidence>
<evidence type="ECO:0000256" key="10">
    <source>
        <dbReference type="ARBA" id="ARBA00023004"/>
    </source>
</evidence>
<dbReference type="AlphaFoldDB" id="A0A7C5Q2Z8"/>
<dbReference type="InterPro" id="IPR058240">
    <property type="entry name" value="rSAM_sf"/>
</dbReference>
<gene>
    <name evidence="18" type="primary">mtaB</name>
    <name evidence="18" type="ORF">ENJ61_07695</name>
</gene>
<evidence type="ECO:0000256" key="4">
    <source>
        <dbReference type="ARBA" id="ARBA00022485"/>
    </source>
</evidence>
<dbReference type="Gene3D" id="3.40.50.12160">
    <property type="entry name" value="Methylthiotransferase, N-terminal domain"/>
    <property type="match status" value="1"/>
</dbReference>
<dbReference type="PROSITE" id="PS51918">
    <property type="entry name" value="RADICAL_SAM"/>
    <property type="match status" value="1"/>
</dbReference>
<dbReference type="Gene3D" id="3.80.30.20">
    <property type="entry name" value="tm_1862 like domain"/>
    <property type="match status" value="1"/>
</dbReference>
<dbReference type="InterPro" id="IPR006638">
    <property type="entry name" value="Elp3/MiaA/NifB-like_rSAM"/>
</dbReference>
<dbReference type="Pfam" id="PF04055">
    <property type="entry name" value="Radical_SAM"/>
    <property type="match status" value="1"/>
</dbReference>
<dbReference type="SFLD" id="SFLDS00029">
    <property type="entry name" value="Radical_SAM"/>
    <property type="match status" value="1"/>
</dbReference>
<evidence type="ECO:0000256" key="3">
    <source>
        <dbReference type="ARBA" id="ARBA00013273"/>
    </source>
</evidence>
<reference evidence="18" key="1">
    <citation type="journal article" date="2020" name="mSystems">
        <title>Genome- and Community-Level Interaction Insights into Carbon Utilization and Element Cycling Functions of Hydrothermarchaeota in Hydrothermal Sediment.</title>
        <authorList>
            <person name="Zhou Z."/>
            <person name="Liu Y."/>
            <person name="Xu W."/>
            <person name="Pan J."/>
            <person name="Luo Z.H."/>
            <person name="Li M."/>
        </authorList>
    </citation>
    <scope>NUCLEOTIDE SEQUENCE [LARGE SCALE GENOMIC DNA]</scope>
    <source>
        <strain evidence="18">HyVt-501</strain>
    </source>
</reference>
<dbReference type="PROSITE" id="PS01278">
    <property type="entry name" value="MTTASE_RADICAL"/>
    <property type="match status" value="1"/>
</dbReference>
<organism evidence="18">
    <name type="scientific">Aquifex aeolicus</name>
    <dbReference type="NCBI Taxonomy" id="63363"/>
    <lineage>
        <taxon>Bacteria</taxon>
        <taxon>Pseudomonadati</taxon>
        <taxon>Aquificota</taxon>
        <taxon>Aquificia</taxon>
        <taxon>Aquificales</taxon>
        <taxon>Aquificaceae</taxon>
        <taxon>Aquifex</taxon>
    </lineage>
</organism>
<dbReference type="EMBL" id="DRNB01000282">
    <property type="protein sequence ID" value="HHJ64774.1"/>
    <property type="molecule type" value="Genomic_DNA"/>
</dbReference>
<evidence type="ECO:0000256" key="7">
    <source>
        <dbReference type="ARBA" id="ARBA00022691"/>
    </source>
</evidence>
<evidence type="ECO:0000256" key="8">
    <source>
        <dbReference type="ARBA" id="ARBA00022694"/>
    </source>
</evidence>
<evidence type="ECO:0000256" key="13">
    <source>
        <dbReference type="ARBA" id="ARBA00051661"/>
    </source>
</evidence>
<evidence type="ECO:0000259" key="17">
    <source>
        <dbReference type="PROSITE" id="PS51918"/>
    </source>
</evidence>
<dbReference type="SFLD" id="SFLDG01082">
    <property type="entry name" value="B12-binding_domain_containing"/>
    <property type="match status" value="1"/>
</dbReference>
<dbReference type="CDD" id="cd01335">
    <property type="entry name" value="Radical_SAM"/>
    <property type="match status" value="1"/>
</dbReference>
<evidence type="ECO:0000256" key="9">
    <source>
        <dbReference type="ARBA" id="ARBA00022723"/>
    </source>
</evidence>
<evidence type="ECO:0000256" key="1">
    <source>
        <dbReference type="ARBA" id="ARBA00001966"/>
    </source>
</evidence>
<dbReference type="SMART" id="SM00729">
    <property type="entry name" value="Elp3"/>
    <property type="match status" value="1"/>
</dbReference>
<dbReference type="InterPro" id="IPR023404">
    <property type="entry name" value="rSAM_horseshoe"/>
</dbReference>
<dbReference type="FunFam" id="3.40.50.12160:FF:000004">
    <property type="entry name" value="Threonylcarbamoyladenosine tRNA methylthiotransferase MtaB"/>
    <property type="match status" value="1"/>
</dbReference>
<evidence type="ECO:0000256" key="12">
    <source>
        <dbReference type="ARBA" id="ARBA00031213"/>
    </source>
</evidence>
<keyword evidence="5" id="KW-0963">Cytoplasm</keyword>
<keyword evidence="9" id="KW-0479">Metal-binding</keyword>
<dbReference type="PANTHER" id="PTHR11918:SF45">
    <property type="entry name" value="THREONYLCARBAMOYLADENOSINE TRNA METHYLTHIOTRANSFERASE"/>
    <property type="match status" value="1"/>
</dbReference>
<dbReference type="GO" id="GO:0035598">
    <property type="term" value="F:tRNA (N(6)-L-threonylcarbamoyladenosine(37)-C(2))-methylthiotransferase activity"/>
    <property type="evidence" value="ECO:0007669"/>
    <property type="project" value="UniProtKB-EC"/>
</dbReference>
<dbReference type="PANTHER" id="PTHR11918">
    <property type="entry name" value="RADICAL SAM PROTEINS"/>
    <property type="match status" value="1"/>
</dbReference>
<name>A0A7C5Q2Z8_AQUAO</name>
<protein>
    <recommendedName>
        <fullName evidence="15">Threonylcarbamoyladenosine tRNA methylthiotransferase MtaB</fullName>
        <ecNumber evidence="3">2.8.4.5</ecNumber>
    </recommendedName>
    <alternativeName>
        <fullName evidence="12">tRNA-t(6)A37 methylthiotransferase</fullName>
    </alternativeName>
</protein>
<evidence type="ECO:0000256" key="14">
    <source>
        <dbReference type="ARBA" id="ARBA00061574"/>
    </source>
</evidence>
<comment type="catalytic activity">
    <reaction evidence="13">
        <text>N(6)-L-threonylcarbamoyladenosine(37) in tRNA + (sulfur carrier)-SH + AH2 + 2 S-adenosyl-L-methionine = 2-methylsulfanyl-N(6)-L-threonylcarbamoyladenosine(37) in tRNA + (sulfur carrier)-H + 5'-deoxyadenosine + L-methionine + A + S-adenosyl-L-homocysteine + 2 H(+)</text>
        <dbReference type="Rhea" id="RHEA:37075"/>
        <dbReference type="Rhea" id="RHEA-COMP:10163"/>
        <dbReference type="Rhea" id="RHEA-COMP:11092"/>
        <dbReference type="Rhea" id="RHEA-COMP:14737"/>
        <dbReference type="Rhea" id="RHEA-COMP:14739"/>
        <dbReference type="ChEBI" id="CHEBI:13193"/>
        <dbReference type="ChEBI" id="CHEBI:15378"/>
        <dbReference type="ChEBI" id="CHEBI:17319"/>
        <dbReference type="ChEBI" id="CHEBI:17499"/>
        <dbReference type="ChEBI" id="CHEBI:29917"/>
        <dbReference type="ChEBI" id="CHEBI:57844"/>
        <dbReference type="ChEBI" id="CHEBI:57856"/>
        <dbReference type="ChEBI" id="CHEBI:59789"/>
        <dbReference type="ChEBI" id="CHEBI:64428"/>
        <dbReference type="ChEBI" id="CHEBI:74418"/>
        <dbReference type="ChEBI" id="CHEBI:74420"/>
        <dbReference type="EC" id="2.8.4.5"/>
    </reaction>
</comment>
<dbReference type="FunFam" id="3.80.30.20:FF:000001">
    <property type="entry name" value="tRNA-2-methylthio-N(6)-dimethylallyladenosine synthase 2"/>
    <property type="match status" value="1"/>
</dbReference>
<dbReference type="InterPro" id="IPR006467">
    <property type="entry name" value="MiaB-like_bact"/>
</dbReference>
<dbReference type="Proteomes" id="UP000885792">
    <property type="component" value="Unassembled WGS sequence"/>
</dbReference>
<dbReference type="InterPro" id="IPR020612">
    <property type="entry name" value="Methylthiotransferase_CS"/>
</dbReference>
<comment type="caution">
    <text evidence="18">The sequence shown here is derived from an EMBL/GenBank/DDBJ whole genome shotgun (WGS) entry which is preliminary data.</text>
</comment>
<dbReference type="Pfam" id="PF00919">
    <property type="entry name" value="UPF0004"/>
    <property type="match status" value="1"/>
</dbReference>